<dbReference type="RefSeq" id="WP_087435631.1">
    <property type="nucleotide sequence ID" value="NZ_JAMDLV010000019.1"/>
</dbReference>
<evidence type="ECO:0000313" key="3">
    <source>
        <dbReference type="EMBL" id="MCY9520929.1"/>
    </source>
</evidence>
<dbReference type="Proteomes" id="UP001207626">
    <property type="component" value="Unassembled WGS sequence"/>
</dbReference>
<name>A0ABT4DUB2_9BACL</name>
<keyword evidence="4" id="KW-1185">Reference proteome</keyword>
<dbReference type="InterPro" id="IPR036116">
    <property type="entry name" value="FN3_sf"/>
</dbReference>
<proteinExistence type="predicted"/>
<feature type="region of interest" description="Disordered" evidence="1">
    <location>
        <begin position="64"/>
        <end position="86"/>
    </location>
</feature>
<protein>
    <submittedName>
        <fullName evidence="3">Fibronectin type III domain-containing protein</fullName>
    </submittedName>
</protein>
<dbReference type="EMBL" id="JAMDLW010000020">
    <property type="protein sequence ID" value="MCY9520929.1"/>
    <property type="molecule type" value="Genomic_DNA"/>
</dbReference>
<gene>
    <name evidence="3" type="ORF">M5X09_14825</name>
</gene>
<accession>A0ABT4DUB2</accession>
<organism evidence="3 4">
    <name type="scientific">Paenibacillus apiarius</name>
    <dbReference type="NCBI Taxonomy" id="46240"/>
    <lineage>
        <taxon>Bacteria</taxon>
        <taxon>Bacillati</taxon>
        <taxon>Bacillota</taxon>
        <taxon>Bacilli</taxon>
        <taxon>Bacillales</taxon>
        <taxon>Paenibacillaceae</taxon>
        <taxon>Paenibacillus</taxon>
    </lineage>
</organism>
<evidence type="ECO:0000256" key="2">
    <source>
        <dbReference type="SAM" id="SignalP"/>
    </source>
</evidence>
<evidence type="ECO:0000313" key="4">
    <source>
        <dbReference type="Proteomes" id="UP001207626"/>
    </source>
</evidence>
<keyword evidence="2" id="KW-0732">Signal</keyword>
<feature type="chain" id="PRO_5046940684" evidence="2">
    <location>
        <begin position="26"/>
        <end position="131"/>
    </location>
</feature>
<sequence>MKFRGIISFLLGCLLILTPITSVNAVDGEDSSGIFFSRREPCVSNSYKPPIDFEYETENEKYLNSSPQVKPKFEPRFTPGSPQNVRITSNDTTSVCLVWEPPYIQFERLTYLVFQDNLPEGGEKNLQPLGK</sequence>
<feature type="signal peptide" evidence="2">
    <location>
        <begin position="1"/>
        <end position="25"/>
    </location>
</feature>
<reference evidence="3 4" key="1">
    <citation type="submission" date="2022-05" db="EMBL/GenBank/DDBJ databases">
        <title>Genome Sequencing of Bee-Associated Microbes.</title>
        <authorList>
            <person name="Dunlap C."/>
        </authorList>
    </citation>
    <scope>NUCLEOTIDE SEQUENCE [LARGE SCALE GENOMIC DNA]</scope>
    <source>
        <strain evidence="3 4">NRRL NRS-1438</strain>
    </source>
</reference>
<dbReference type="SUPFAM" id="SSF49265">
    <property type="entry name" value="Fibronectin type III"/>
    <property type="match status" value="1"/>
</dbReference>
<comment type="caution">
    <text evidence="3">The sequence shown here is derived from an EMBL/GenBank/DDBJ whole genome shotgun (WGS) entry which is preliminary data.</text>
</comment>
<evidence type="ECO:0000256" key="1">
    <source>
        <dbReference type="SAM" id="MobiDB-lite"/>
    </source>
</evidence>